<evidence type="ECO:0000256" key="10">
    <source>
        <dbReference type="SAM" id="Phobius"/>
    </source>
</evidence>
<gene>
    <name evidence="12" type="ORF">BaRGS_00022381</name>
</gene>
<dbReference type="EMBL" id="JACVVK020000180">
    <property type="protein sequence ID" value="KAK7486333.1"/>
    <property type="molecule type" value="Genomic_DNA"/>
</dbReference>
<dbReference type="CDD" id="cd15853">
    <property type="entry name" value="SNARE_Bet1"/>
    <property type="match status" value="1"/>
</dbReference>
<accession>A0ABD0KH17</accession>
<protein>
    <recommendedName>
        <fullName evidence="11">t-SNARE coiled-coil homology domain-containing protein</fullName>
    </recommendedName>
</protein>
<comment type="caution">
    <text evidence="12">The sequence shown here is derived from an EMBL/GenBank/DDBJ whole genome shotgun (WGS) entry which is preliminary data.</text>
</comment>
<evidence type="ECO:0000313" key="13">
    <source>
        <dbReference type="Proteomes" id="UP001519460"/>
    </source>
</evidence>
<feature type="domain" description="T-SNARE coiled-coil homology" evidence="11">
    <location>
        <begin position="15"/>
        <end position="77"/>
    </location>
</feature>
<keyword evidence="6" id="KW-0333">Golgi apparatus</keyword>
<evidence type="ECO:0000256" key="9">
    <source>
        <dbReference type="SAM" id="MobiDB-lite"/>
    </source>
</evidence>
<evidence type="ECO:0000256" key="8">
    <source>
        <dbReference type="ARBA" id="ARBA00046280"/>
    </source>
</evidence>
<reference evidence="12 13" key="1">
    <citation type="journal article" date="2023" name="Sci. Data">
        <title>Genome assembly of the Korean intertidal mud-creeper Batillaria attramentaria.</title>
        <authorList>
            <person name="Patra A.K."/>
            <person name="Ho P.T."/>
            <person name="Jun S."/>
            <person name="Lee S.J."/>
            <person name="Kim Y."/>
            <person name="Won Y.J."/>
        </authorList>
    </citation>
    <scope>NUCLEOTIDE SEQUENCE [LARGE SCALE GENOMIC DNA]</scope>
    <source>
        <strain evidence="12">Wonlab-2016</strain>
    </source>
</reference>
<keyword evidence="4" id="KW-0653">Protein transport</keyword>
<dbReference type="AlphaFoldDB" id="A0ABD0KH17"/>
<evidence type="ECO:0000256" key="4">
    <source>
        <dbReference type="ARBA" id="ARBA00022927"/>
    </source>
</evidence>
<comment type="subcellular location">
    <subcellularLocation>
        <location evidence="8">Endomembrane system</location>
        <topology evidence="8">Single-pass type IV membrane protein</topology>
    </subcellularLocation>
    <subcellularLocation>
        <location evidence="1">Golgi apparatus membrane</location>
    </subcellularLocation>
</comment>
<proteinExistence type="predicted"/>
<dbReference type="SUPFAM" id="SSF58038">
    <property type="entry name" value="SNARE fusion complex"/>
    <property type="match status" value="1"/>
</dbReference>
<name>A0ABD0KH17_9CAEN</name>
<dbReference type="PANTHER" id="PTHR12791">
    <property type="entry name" value="GOLGI SNARE BET1-RELATED"/>
    <property type="match status" value="1"/>
</dbReference>
<keyword evidence="2" id="KW-0813">Transport</keyword>
<dbReference type="InterPro" id="IPR039899">
    <property type="entry name" value="BET1_SNARE"/>
</dbReference>
<keyword evidence="5 10" id="KW-1133">Transmembrane helix</keyword>
<evidence type="ECO:0000313" key="12">
    <source>
        <dbReference type="EMBL" id="KAK7486333.1"/>
    </source>
</evidence>
<keyword evidence="13" id="KW-1185">Reference proteome</keyword>
<keyword evidence="3 10" id="KW-0812">Transmembrane</keyword>
<dbReference type="InterPro" id="IPR000727">
    <property type="entry name" value="T_SNARE_dom"/>
</dbReference>
<dbReference type="GO" id="GO:0000139">
    <property type="term" value="C:Golgi membrane"/>
    <property type="evidence" value="ECO:0007669"/>
    <property type="project" value="UniProtKB-SubCell"/>
</dbReference>
<evidence type="ECO:0000256" key="6">
    <source>
        <dbReference type="ARBA" id="ARBA00023034"/>
    </source>
</evidence>
<feature type="region of interest" description="Disordered" evidence="9">
    <location>
        <begin position="1"/>
        <end position="23"/>
    </location>
</feature>
<feature type="transmembrane region" description="Helical" evidence="10">
    <location>
        <begin position="87"/>
        <end position="106"/>
    </location>
</feature>
<evidence type="ECO:0000256" key="5">
    <source>
        <dbReference type="ARBA" id="ARBA00022989"/>
    </source>
</evidence>
<keyword evidence="7 10" id="KW-0472">Membrane</keyword>
<dbReference type="PROSITE" id="PS50192">
    <property type="entry name" value="T_SNARE"/>
    <property type="match status" value="1"/>
</dbReference>
<organism evidence="12 13">
    <name type="scientific">Batillaria attramentaria</name>
    <dbReference type="NCBI Taxonomy" id="370345"/>
    <lineage>
        <taxon>Eukaryota</taxon>
        <taxon>Metazoa</taxon>
        <taxon>Spiralia</taxon>
        <taxon>Lophotrochozoa</taxon>
        <taxon>Mollusca</taxon>
        <taxon>Gastropoda</taxon>
        <taxon>Caenogastropoda</taxon>
        <taxon>Sorbeoconcha</taxon>
        <taxon>Cerithioidea</taxon>
        <taxon>Batillariidae</taxon>
        <taxon>Batillaria</taxon>
    </lineage>
</organism>
<dbReference type="Proteomes" id="UP001519460">
    <property type="component" value="Unassembled WGS sequence"/>
</dbReference>
<evidence type="ECO:0000256" key="2">
    <source>
        <dbReference type="ARBA" id="ARBA00022448"/>
    </source>
</evidence>
<evidence type="ECO:0000259" key="11">
    <source>
        <dbReference type="PROSITE" id="PS50192"/>
    </source>
</evidence>
<evidence type="ECO:0000256" key="3">
    <source>
        <dbReference type="ARBA" id="ARBA00022692"/>
    </source>
</evidence>
<sequence length="112" mass="12501">MADWGKPRNGVTTEEMLESENQQRVEGLANKVSRLRGIALDLETDSKDSNRFADGMLSDFGSAEGLLTGTMNRLNNMVSSGRNNRRLMCYIIVCLVGLFIIFYYVISRVTAS</sequence>
<evidence type="ECO:0000256" key="1">
    <source>
        <dbReference type="ARBA" id="ARBA00004394"/>
    </source>
</evidence>
<dbReference type="GO" id="GO:0015031">
    <property type="term" value="P:protein transport"/>
    <property type="evidence" value="ECO:0007669"/>
    <property type="project" value="UniProtKB-KW"/>
</dbReference>
<evidence type="ECO:0000256" key="7">
    <source>
        <dbReference type="ARBA" id="ARBA00023136"/>
    </source>
</evidence>